<protein>
    <submittedName>
        <fullName evidence="2">Uncharacterized protein</fullName>
    </submittedName>
</protein>
<feature type="non-terminal residue" evidence="2">
    <location>
        <position position="1"/>
    </location>
</feature>
<dbReference type="Proteomes" id="UP001529510">
    <property type="component" value="Unassembled WGS sequence"/>
</dbReference>
<sequence length="73" mass="7799">YLYGFEDYCASTGITFRMDLPFKTGEKTSSKSEVNAEETASGGNAVSLSTSSTGEEQKAVKEPETSSTPHVVK</sequence>
<keyword evidence="3" id="KW-1185">Reference proteome</keyword>
<accession>A0ABD0PX95</accession>
<feature type="compositionally biased region" description="Polar residues" evidence="1">
    <location>
        <begin position="41"/>
        <end position="54"/>
    </location>
</feature>
<dbReference type="EMBL" id="JAMKFB020000013">
    <property type="protein sequence ID" value="KAL0178669.1"/>
    <property type="molecule type" value="Genomic_DNA"/>
</dbReference>
<organism evidence="2 3">
    <name type="scientific">Cirrhinus mrigala</name>
    <name type="common">Mrigala</name>
    <dbReference type="NCBI Taxonomy" id="683832"/>
    <lineage>
        <taxon>Eukaryota</taxon>
        <taxon>Metazoa</taxon>
        <taxon>Chordata</taxon>
        <taxon>Craniata</taxon>
        <taxon>Vertebrata</taxon>
        <taxon>Euteleostomi</taxon>
        <taxon>Actinopterygii</taxon>
        <taxon>Neopterygii</taxon>
        <taxon>Teleostei</taxon>
        <taxon>Ostariophysi</taxon>
        <taxon>Cypriniformes</taxon>
        <taxon>Cyprinidae</taxon>
        <taxon>Labeoninae</taxon>
        <taxon>Labeonini</taxon>
        <taxon>Cirrhinus</taxon>
    </lineage>
</organism>
<name>A0ABD0PX95_CIRMR</name>
<reference evidence="2 3" key="1">
    <citation type="submission" date="2024-05" db="EMBL/GenBank/DDBJ databases">
        <title>Genome sequencing and assembly of Indian major carp, Cirrhinus mrigala (Hamilton, 1822).</title>
        <authorList>
            <person name="Mohindra V."/>
            <person name="Chowdhury L.M."/>
            <person name="Lal K."/>
            <person name="Jena J.K."/>
        </authorList>
    </citation>
    <scope>NUCLEOTIDE SEQUENCE [LARGE SCALE GENOMIC DNA]</scope>
    <source>
        <strain evidence="2">CM1030</strain>
        <tissue evidence="2">Blood</tissue>
    </source>
</reference>
<feature type="compositionally biased region" description="Basic and acidic residues" evidence="1">
    <location>
        <begin position="55"/>
        <end position="64"/>
    </location>
</feature>
<feature type="non-terminal residue" evidence="2">
    <location>
        <position position="73"/>
    </location>
</feature>
<evidence type="ECO:0000256" key="1">
    <source>
        <dbReference type="SAM" id="MobiDB-lite"/>
    </source>
</evidence>
<comment type="caution">
    <text evidence="2">The sequence shown here is derived from an EMBL/GenBank/DDBJ whole genome shotgun (WGS) entry which is preliminary data.</text>
</comment>
<dbReference type="AlphaFoldDB" id="A0ABD0PX95"/>
<gene>
    <name evidence="2" type="ORF">M9458_027563</name>
</gene>
<evidence type="ECO:0000313" key="3">
    <source>
        <dbReference type="Proteomes" id="UP001529510"/>
    </source>
</evidence>
<evidence type="ECO:0000313" key="2">
    <source>
        <dbReference type="EMBL" id="KAL0178669.1"/>
    </source>
</evidence>
<feature type="region of interest" description="Disordered" evidence="1">
    <location>
        <begin position="25"/>
        <end position="73"/>
    </location>
</feature>
<proteinExistence type="predicted"/>